<organism evidence="2 3">
    <name type="scientific">Legionella pneumophila</name>
    <dbReference type="NCBI Taxonomy" id="446"/>
    <lineage>
        <taxon>Bacteria</taxon>
        <taxon>Pseudomonadati</taxon>
        <taxon>Pseudomonadota</taxon>
        <taxon>Gammaproteobacteria</taxon>
        <taxon>Legionellales</taxon>
        <taxon>Legionellaceae</taxon>
        <taxon>Legionella</taxon>
    </lineage>
</organism>
<dbReference type="EMBL" id="DACWOD010000002">
    <property type="protein sequence ID" value="HAU2395204.1"/>
    <property type="molecule type" value="Genomic_DNA"/>
</dbReference>
<proteinExistence type="predicted"/>
<comment type="caution">
    <text evidence="2">The sequence shown here is derived from an EMBL/GenBank/DDBJ whole genome shotgun (WGS) entry which is preliminary data.</text>
</comment>
<evidence type="ECO:0000313" key="2">
    <source>
        <dbReference type="EMBL" id="HAU2395204.1"/>
    </source>
</evidence>
<feature type="compositionally biased region" description="Basic and acidic residues" evidence="1">
    <location>
        <begin position="359"/>
        <end position="378"/>
    </location>
</feature>
<protein>
    <submittedName>
        <fullName evidence="2">Uncharacterized protein</fullName>
    </submittedName>
</protein>
<sequence>MNESELIESLEKTAYTTGAGANCFFQAFIHTLCAQVPEVIDSISKFPGSQKLIEIFNRKVPEIKVNSMKELVVVANAMHPLERELVFGPLMRMTLNELDLKSPEPESTALILEEGSIIFPPHAIAFSHAFGFSFDEYTHINDAEKYDLALMSELPENNLELAKEGKIYLSDNDKYVVRDPKGEVQQGTLELDDKIDLSDLANNLMLKSKILKITSKAGHTHAEGMPDHLKNDIFGDKFYRVRHPFEGSVGTVNLRLKNCHFEVGGLTSDQVEAHQSKIQPKVLGSDPIRPEQPGARYYEEPSIDSNCAVKNAHVNFSDALSKTMAALRERPGQHTCLFKLEMFKEMKQSMQLARGSNLSKEEPISTLPSKDDHYKPETPFDSMYSGPKPEGYDEK</sequence>
<gene>
    <name evidence="2" type="ORF">JBK99_02500</name>
</gene>
<reference evidence="2" key="1">
    <citation type="journal article" date="2018" name="Genome Biol.">
        <title>SKESA: strategic k-mer extension for scrupulous assemblies.</title>
        <authorList>
            <person name="Souvorov A."/>
            <person name="Agarwala R."/>
            <person name="Lipman D.J."/>
        </authorList>
    </citation>
    <scope>NUCLEOTIDE SEQUENCE</scope>
    <source>
        <strain evidence="2">CL18-200174</strain>
    </source>
</reference>
<name>A0AAN5T9W8_LEGPN</name>
<feature type="region of interest" description="Disordered" evidence="1">
    <location>
        <begin position="351"/>
        <end position="395"/>
    </location>
</feature>
<dbReference type="AlphaFoldDB" id="A0AAN5T9W8"/>
<dbReference type="Proteomes" id="UP000863577">
    <property type="component" value="Unassembled WGS sequence"/>
</dbReference>
<accession>A0AAN5T9W8</accession>
<evidence type="ECO:0000313" key="3">
    <source>
        <dbReference type="Proteomes" id="UP000863577"/>
    </source>
</evidence>
<evidence type="ECO:0000256" key="1">
    <source>
        <dbReference type="SAM" id="MobiDB-lite"/>
    </source>
</evidence>
<reference evidence="2" key="2">
    <citation type="submission" date="2019-09" db="EMBL/GenBank/DDBJ databases">
        <authorList>
            <consortium name="NCBI Pathogen Detection Project"/>
        </authorList>
    </citation>
    <scope>NUCLEOTIDE SEQUENCE</scope>
    <source>
        <strain evidence="2">CL18-200174</strain>
    </source>
</reference>
<dbReference type="RefSeq" id="WP_014842345.1">
    <property type="nucleotide sequence ID" value="NZ_CAXYJH010000046.1"/>
</dbReference>